<keyword evidence="1 4" id="KW-0378">Hydrolase</keyword>
<dbReference type="PROSITE" id="PS51635">
    <property type="entry name" value="PNPLA"/>
    <property type="match status" value="1"/>
</dbReference>
<accession>A0A6L9MEI1</accession>
<dbReference type="InterPro" id="IPR002641">
    <property type="entry name" value="PNPLA_dom"/>
</dbReference>
<protein>
    <submittedName>
        <fullName evidence="7">Patatin-like phospholipase family protein</fullName>
    </submittedName>
</protein>
<dbReference type="PANTHER" id="PTHR14226">
    <property type="entry name" value="NEUROPATHY TARGET ESTERASE/SWISS CHEESE D.MELANOGASTER"/>
    <property type="match status" value="1"/>
</dbReference>
<dbReference type="InterPro" id="IPR050301">
    <property type="entry name" value="NTE"/>
</dbReference>
<evidence type="ECO:0000256" key="4">
    <source>
        <dbReference type="PROSITE-ProRule" id="PRU01161"/>
    </source>
</evidence>
<feature type="short sequence motif" description="GXSXG" evidence="4">
    <location>
        <begin position="63"/>
        <end position="67"/>
    </location>
</feature>
<dbReference type="AlphaFoldDB" id="A0A6L9MEI1"/>
<name>A0A6L9MEI1_9HYPH</name>
<sequence>MSRKWPGGCCPSSRRSSRSAPPEPEAVSDVALALGGGGARGIAHIHVLEALDELGVVPSRIVGSSIGAVMAAGYAAGMSGADIRGFALETFARKREVLAGLWRTRPLSFKDFVEEGGFRLGQLNARRVLAAFLPADLPPHFEDLRIPLGVMATDFYERLECEIDSGDLLSALAASCALPAIFRPVRRKGRVLIDGGIFNPLPFDRLCDRADIVIAVDVNGGPEGDGSGLPTPMEAMFGATQLMMQSIIDTKLKLRAPDLLLRPPVDHYRVLDFLLTRQILDETASFKEDAKRAIDRLLGETPGYRPVAPKPEAGASTA</sequence>
<proteinExistence type="predicted"/>
<gene>
    <name evidence="7" type="ORF">GTW51_05070</name>
</gene>
<feature type="domain" description="PNPLA" evidence="6">
    <location>
        <begin position="32"/>
        <end position="207"/>
    </location>
</feature>
<keyword evidence="2 4" id="KW-0442">Lipid degradation</keyword>
<dbReference type="EMBL" id="JAAAMJ010000002">
    <property type="protein sequence ID" value="NDV86071.1"/>
    <property type="molecule type" value="Genomic_DNA"/>
</dbReference>
<dbReference type="GO" id="GO:0016787">
    <property type="term" value="F:hydrolase activity"/>
    <property type="evidence" value="ECO:0007669"/>
    <property type="project" value="UniProtKB-UniRule"/>
</dbReference>
<dbReference type="Gene3D" id="3.40.1090.10">
    <property type="entry name" value="Cytosolic phospholipase A2 catalytic domain"/>
    <property type="match status" value="2"/>
</dbReference>
<dbReference type="GO" id="GO:0016042">
    <property type="term" value="P:lipid catabolic process"/>
    <property type="evidence" value="ECO:0007669"/>
    <property type="project" value="UniProtKB-UniRule"/>
</dbReference>
<evidence type="ECO:0000313" key="8">
    <source>
        <dbReference type="Proteomes" id="UP000476332"/>
    </source>
</evidence>
<evidence type="ECO:0000256" key="2">
    <source>
        <dbReference type="ARBA" id="ARBA00022963"/>
    </source>
</evidence>
<evidence type="ECO:0000313" key="7">
    <source>
        <dbReference type="EMBL" id="NDV86071.1"/>
    </source>
</evidence>
<dbReference type="SUPFAM" id="SSF52151">
    <property type="entry name" value="FabD/lysophospholipase-like"/>
    <property type="match status" value="1"/>
</dbReference>
<keyword evidence="3 4" id="KW-0443">Lipid metabolism</keyword>
<feature type="region of interest" description="Disordered" evidence="5">
    <location>
        <begin position="1"/>
        <end position="24"/>
    </location>
</feature>
<evidence type="ECO:0000256" key="3">
    <source>
        <dbReference type="ARBA" id="ARBA00023098"/>
    </source>
</evidence>
<reference evidence="7 8" key="1">
    <citation type="submission" date="2020-01" db="EMBL/GenBank/DDBJ databases">
        <title>Genomes of bacteria type strains.</title>
        <authorList>
            <person name="Chen J."/>
            <person name="Zhu S."/>
            <person name="Chen J."/>
        </authorList>
    </citation>
    <scope>NUCLEOTIDE SEQUENCE [LARGE SCALE GENOMIC DNA]</scope>
    <source>
        <strain evidence="7 8">KCTC 52919</strain>
    </source>
</reference>
<feature type="short sequence motif" description="DGA/G" evidence="4">
    <location>
        <begin position="194"/>
        <end position="196"/>
    </location>
</feature>
<feature type="active site" description="Nucleophile" evidence="4">
    <location>
        <position position="65"/>
    </location>
</feature>
<evidence type="ECO:0000256" key="1">
    <source>
        <dbReference type="ARBA" id="ARBA00022801"/>
    </source>
</evidence>
<feature type="compositionally biased region" description="Low complexity" evidence="5">
    <location>
        <begin position="1"/>
        <end position="20"/>
    </location>
</feature>
<organism evidence="7 8">
    <name type="scientific">Aurantimonas aggregata</name>
    <dbReference type="NCBI Taxonomy" id="2047720"/>
    <lineage>
        <taxon>Bacteria</taxon>
        <taxon>Pseudomonadati</taxon>
        <taxon>Pseudomonadota</taxon>
        <taxon>Alphaproteobacteria</taxon>
        <taxon>Hyphomicrobiales</taxon>
        <taxon>Aurantimonadaceae</taxon>
        <taxon>Aurantimonas</taxon>
    </lineage>
</organism>
<feature type="active site" description="Proton acceptor" evidence="4">
    <location>
        <position position="194"/>
    </location>
</feature>
<dbReference type="InterPro" id="IPR016035">
    <property type="entry name" value="Acyl_Trfase/lysoPLipase"/>
</dbReference>
<dbReference type="Proteomes" id="UP000476332">
    <property type="component" value="Unassembled WGS sequence"/>
</dbReference>
<dbReference type="Pfam" id="PF01734">
    <property type="entry name" value="Patatin"/>
    <property type="match status" value="1"/>
</dbReference>
<comment type="caution">
    <text evidence="7">The sequence shown here is derived from an EMBL/GenBank/DDBJ whole genome shotgun (WGS) entry which is preliminary data.</text>
</comment>
<evidence type="ECO:0000256" key="5">
    <source>
        <dbReference type="SAM" id="MobiDB-lite"/>
    </source>
</evidence>
<evidence type="ECO:0000259" key="6">
    <source>
        <dbReference type="PROSITE" id="PS51635"/>
    </source>
</evidence>
<dbReference type="PANTHER" id="PTHR14226:SF76">
    <property type="entry name" value="NTE FAMILY PROTEIN RSSA"/>
    <property type="match status" value="1"/>
</dbReference>
<keyword evidence="8" id="KW-1185">Reference proteome</keyword>
<feature type="short sequence motif" description="GXGXXG" evidence="4">
    <location>
        <begin position="36"/>
        <end position="41"/>
    </location>
</feature>